<evidence type="ECO:0000313" key="4">
    <source>
        <dbReference type="Proteomes" id="UP000024329"/>
    </source>
</evidence>
<dbReference type="eggNOG" id="COG0507">
    <property type="taxonomic scope" value="Bacteria"/>
</dbReference>
<feature type="domain" description="AAA+ ATPase" evidence="2">
    <location>
        <begin position="477"/>
        <end position="664"/>
    </location>
</feature>
<feature type="compositionally biased region" description="Basic and acidic residues" evidence="1">
    <location>
        <begin position="943"/>
        <end position="967"/>
    </location>
</feature>
<evidence type="ECO:0000256" key="1">
    <source>
        <dbReference type="SAM" id="MobiDB-lite"/>
    </source>
</evidence>
<dbReference type="SMART" id="SM00382">
    <property type="entry name" value="AAA"/>
    <property type="match status" value="1"/>
</dbReference>
<dbReference type="InterPro" id="IPR027417">
    <property type="entry name" value="P-loop_NTPase"/>
</dbReference>
<dbReference type="RefSeq" id="WP_036527699.1">
    <property type="nucleotide sequence ID" value="NZ_JFYZ01000020.1"/>
</dbReference>
<proteinExistence type="predicted"/>
<reference evidence="3 4" key="1">
    <citation type="submission" date="2014-03" db="EMBL/GenBank/DDBJ databases">
        <title>Whole genome sequence of Novosphingobium resinovorum KF1.</title>
        <authorList>
            <person name="Gan H.M."/>
            <person name="Gan H.Y."/>
            <person name="Chew T.H."/>
            <person name="Savka M.A."/>
        </authorList>
    </citation>
    <scope>NUCLEOTIDE SEQUENCE [LARGE SCALE GENOMIC DNA]</scope>
    <source>
        <strain evidence="3 4">KF1</strain>
    </source>
</reference>
<accession>A0A031JT48</accession>
<dbReference type="SUPFAM" id="SSF55464">
    <property type="entry name" value="Origin of replication-binding domain, RBD-like"/>
    <property type="match status" value="1"/>
</dbReference>
<feature type="region of interest" description="Disordered" evidence="1">
    <location>
        <begin position="943"/>
        <end position="975"/>
    </location>
</feature>
<dbReference type="SUPFAM" id="SSF52540">
    <property type="entry name" value="P-loop containing nucleoside triphosphate hydrolases"/>
    <property type="match status" value="2"/>
</dbReference>
<organism evidence="3 4">
    <name type="scientific">Novosphingobium resinovorum</name>
    <dbReference type="NCBI Taxonomy" id="158500"/>
    <lineage>
        <taxon>Bacteria</taxon>
        <taxon>Pseudomonadati</taxon>
        <taxon>Pseudomonadota</taxon>
        <taxon>Alphaproteobacteria</taxon>
        <taxon>Sphingomonadales</taxon>
        <taxon>Sphingomonadaceae</taxon>
        <taxon>Novosphingobium</taxon>
    </lineage>
</organism>
<dbReference type="AlphaFoldDB" id="A0A031JT48"/>
<name>A0A031JT48_9SPHN</name>
<protein>
    <submittedName>
        <fullName evidence="3">TrwC protein</fullName>
    </submittedName>
</protein>
<evidence type="ECO:0000313" key="3">
    <source>
        <dbReference type="EMBL" id="EZP79968.1"/>
    </source>
</evidence>
<evidence type="ECO:0000259" key="2">
    <source>
        <dbReference type="SMART" id="SM00382"/>
    </source>
</evidence>
<dbReference type="Proteomes" id="UP000024329">
    <property type="component" value="Unassembled WGS sequence"/>
</dbReference>
<dbReference type="Pfam" id="PF13604">
    <property type="entry name" value="AAA_30"/>
    <property type="match status" value="1"/>
</dbReference>
<dbReference type="InterPro" id="IPR014059">
    <property type="entry name" value="TraI/TrwC_relax"/>
</dbReference>
<comment type="caution">
    <text evidence="3">The sequence shown here is derived from an EMBL/GenBank/DDBJ whole genome shotgun (WGS) entry which is preliminary data.</text>
</comment>
<dbReference type="EMBL" id="JFYZ01000020">
    <property type="protein sequence ID" value="EZP79968.1"/>
    <property type="molecule type" value="Genomic_DNA"/>
</dbReference>
<gene>
    <name evidence="3" type="ORF">BV97_03751</name>
</gene>
<dbReference type="NCBIfam" id="TIGR02686">
    <property type="entry name" value="relax_trwC"/>
    <property type="match status" value="1"/>
</dbReference>
<dbReference type="PATRIC" id="fig|158500.4.peg.3821"/>
<dbReference type="NCBIfam" id="NF041492">
    <property type="entry name" value="MobF"/>
    <property type="match status" value="1"/>
</dbReference>
<dbReference type="InterPro" id="IPR003593">
    <property type="entry name" value="AAA+_ATPase"/>
</dbReference>
<dbReference type="Gene3D" id="3.40.50.300">
    <property type="entry name" value="P-loop containing nucleotide triphosphate hydrolases"/>
    <property type="match status" value="2"/>
</dbReference>
<dbReference type="InterPro" id="IPR014862">
    <property type="entry name" value="TrwC"/>
</dbReference>
<dbReference type="Pfam" id="PF08751">
    <property type="entry name" value="TrwC"/>
    <property type="match status" value="1"/>
</dbReference>
<sequence length="975" mass="105804">MLSVANVRTAGGAANYFAADNYYTRADADRSGEWLGEGATALGLVGAVDARQFEAVLKGMLPDGSRVGSDNRAHRAGTDLTFSMPKSWSVLALVGGDKRILDAYAAAVRETLHWAEKNLAETRMEVRGRERTVQTGNLAIALFQHDTNRNQEPNAHFHAVIANVTRGADGKWRALRNDKLWQHNTLLNAMTMARFRLGVEKLGYEVGEFGKHGNFEAVGVPKAVRDAFSSRRAEILEAAAQMNFSGPSVLDAATLMTRANKGRIEDRDALTQQWQETSARLGFDPATIIASANGRSAQDLGNVAGIGPTMRGLVRHAQALATSFAERLGLREGDPLIPARLTNRSVEQVAAIHAVASAVRHLGEREAAFTRTEIYRTALGFALPTSLAAVEHRVDQLLRQGYLEKGRDADRDLLTTRDAVSLEQRIIAGVESGRGAASAIVSPDLAGPRLQALSQIKYGLTLNAGQEGAGRLLLGSNNRIVAIQGVAGAGKSTVLKPVADILREEGRAVLGLAVQNTLVQMLERDTGIPSMTVSRFLARHRDLLEGADADRLAEARADMRGSVVLLDEASMVGNADKEKLVRLANLLELGRFASIGDRKQLGAVDAGKPFDVMQQAGIETAVMSTNLRARSEGLREAQQAAQEGRIEDAMRHLAPQVIEVGNDAAVEAAAAWLSLSTAAREATAIYASGRNLRSAVNDAVQTGLKASGELGPETMRVQTLSRVNVTREELRYASTYTPGMVVEVARRQRSQGLAAGEYRVVGTDVPRERVTLENERGRQFEFRPGQIRPQGEQDPLRLFEVRALDIYTGDKIRWTETDHQRGLLNADQARIVAVDKEAVVVKTSLGAEHRLVQGDPMLRHLDLAYALNAHMAQGLTSDRGIAVMDSRERNLANQQTFLVTITRLRDGLTLYVDNAGKLEAAVERNAGMKRSALETVDLLRDAASKGQAKDRVDPAPERKPPELDRSITKPFEIGI</sequence>